<organism evidence="11 12">
    <name type="scientific">Hyaloscypha bicolor E</name>
    <dbReference type="NCBI Taxonomy" id="1095630"/>
    <lineage>
        <taxon>Eukaryota</taxon>
        <taxon>Fungi</taxon>
        <taxon>Dikarya</taxon>
        <taxon>Ascomycota</taxon>
        <taxon>Pezizomycotina</taxon>
        <taxon>Leotiomycetes</taxon>
        <taxon>Helotiales</taxon>
        <taxon>Hyaloscyphaceae</taxon>
        <taxon>Hyaloscypha</taxon>
        <taxon>Hyaloscypha bicolor</taxon>
    </lineage>
</organism>
<feature type="short sequence motif" description="GXSXG" evidence="8">
    <location>
        <begin position="833"/>
        <end position="837"/>
    </location>
</feature>
<keyword evidence="1" id="KW-0479">Metal-binding</keyword>
<dbReference type="PROSITE" id="PS50089">
    <property type="entry name" value="ZF_RING_2"/>
    <property type="match status" value="1"/>
</dbReference>
<dbReference type="GO" id="GO:0016020">
    <property type="term" value="C:membrane"/>
    <property type="evidence" value="ECO:0007669"/>
    <property type="project" value="TreeGrafter"/>
</dbReference>
<dbReference type="CDD" id="cd07199">
    <property type="entry name" value="Pat17_PNPLA8_PNPLA9_like"/>
    <property type="match status" value="1"/>
</dbReference>
<protein>
    <recommendedName>
        <fullName evidence="13">FabD/lysophospholipase-like protein</fullName>
    </recommendedName>
</protein>
<dbReference type="GO" id="GO:0019369">
    <property type="term" value="P:arachidonate metabolic process"/>
    <property type="evidence" value="ECO:0007669"/>
    <property type="project" value="TreeGrafter"/>
</dbReference>
<keyword evidence="3 8" id="KW-0378">Hydrolase</keyword>
<dbReference type="Pfam" id="PF01734">
    <property type="entry name" value="Patatin"/>
    <property type="match status" value="1"/>
</dbReference>
<dbReference type="GeneID" id="36596156"/>
<dbReference type="OrthoDB" id="194358at2759"/>
<dbReference type="SUPFAM" id="SSF52151">
    <property type="entry name" value="FabD/lysophospholipase-like"/>
    <property type="match status" value="1"/>
</dbReference>
<dbReference type="PANTHER" id="PTHR24185">
    <property type="entry name" value="CALCIUM-INDEPENDENT PHOSPHOLIPASE A2-GAMMA"/>
    <property type="match status" value="1"/>
</dbReference>
<feature type="active site" description="Nucleophile" evidence="8">
    <location>
        <position position="835"/>
    </location>
</feature>
<keyword evidence="4" id="KW-0862">Zinc</keyword>
<reference evidence="11 12" key="1">
    <citation type="submission" date="2016-04" db="EMBL/GenBank/DDBJ databases">
        <title>A degradative enzymes factory behind the ericoid mycorrhizal symbiosis.</title>
        <authorList>
            <consortium name="DOE Joint Genome Institute"/>
            <person name="Martino E."/>
            <person name="Morin E."/>
            <person name="Grelet G."/>
            <person name="Kuo A."/>
            <person name="Kohler A."/>
            <person name="Daghino S."/>
            <person name="Barry K."/>
            <person name="Choi C."/>
            <person name="Cichocki N."/>
            <person name="Clum A."/>
            <person name="Copeland A."/>
            <person name="Hainaut M."/>
            <person name="Haridas S."/>
            <person name="Labutti K."/>
            <person name="Lindquist E."/>
            <person name="Lipzen A."/>
            <person name="Khouja H.-R."/>
            <person name="Murat C."/>
            <person name="Ohm R."/>
            <person name="Olson A."/>
            <person name="Spatafora J."/>
            <person name="Veneault-Fourrey C."/>
            <person name="Henrissat B."/>
            <person name="Grigoriev I."/>
            <person name="Martin F."/>
            <person name="Perotto S."/>
        </authorList>
    </citation>
    <scope>NUCLEOTIDE SEQUENCE [LARGE SCALE GENOMIC DNA]</scope>
    <source>
        <strain evidence="11 12">E</strain>
    </source>
</reference>
<feature type="domain" description="PNPLA" evidence="10">
    <location>
        <begin position="795"/>
        <end position="1014"/>
    </location>
</feature>
<dbReference type="PANTHER" id="PTHR24185:SF1">
    <property type="entry name" value="CALCIUM-INDEPENDENT PHOSPHOLIPASE A2-GAMMA"/>
    <property type="match status" value="1"/>
</dbReference>
<dbReference type="PROSITE" id="PS00518">
    <property type="entry name" value="ZF_RING_1"/>
    <property type="match status" value="1"/>
</dbReference>
<dbReference type="EMBL" id="KZ613895">
    <property type="protein sequence ID" value="PMD52813.1"/>
    <property type="molecule type" value="Genomic_DNA"/>
</dbReference>
<evidence type="ECO:0008006" key="13">
    <source>
        <dbReference type="Google" id="ProtNLM"/>
    </source>
</evidence>
<sequence length="1195" mass="135345">MPRSPLSECADSNDQKMKVHFWDGVCEECEKKVTLYNARQCTFCGGKGSSDDPFYCITCTEEGCTTRKNCQQHRTSCWDKHIPSQSAKVAAKHRMADPLPELFVKVVTHSEADTQKLRQLHEQDENARWLKIRRDDAGRPDLFIYDRFMQECDRSQSGNKDTTHHYPSFVSFIGDTSVGKSTLVRAMLVLGRLYSLSSSSADQSFSDEAAIDELRLIKEEGTYGPVTRSGNIGHLTDPTTSGVHLYRDVGKAMFKDSHRASTHPERSTQYPILLVDCEGFRAGEAMTNAERMESEPGVDSRGRFLSTVANHRGRSASRRKNLLSQIPVLAPCYGSSGKDGVDLFYARFLYAISDVIVFVTKEDQRIQFELNRVLEWASAAVLKSVNHPSRKTLIIVRNMPSFHDPALYKRDGLEEIYLRGHPNLWDDSPILQEFVEGYNRQEEKFERRITSNRRLYEVLFYKITCCYIPRAKEVMGQSHELFDQYKELRSVIELSVRDGNKLRERSFMKYNVPTLSHILNRAFQHFSSSEEPFDFYLAARGDNPNPKSMPDHLANFLRHTSEYSSNNGSINDMVIDVITISLVVYTQRLFELVTSPDDIFDRELHRICDEGITVYLTKFERCSYKFPGGAPCVSRLETLHGHHASSGGQTAQGPFLHEKAWTDERRRLWVLKIRERFSLYYDKFFREGDNTHGGEVELREHRILEERKTVHTRYHKLWASIKSNKTCLSCLQAVPDHVLGCGHSYCPRCIQELGKQSSHFECAWVMLGCALCKSPEQERPHTVKLRACCAGVRVLTLDGGGIRGIVELALLRSIHDAIGLEIPVRDMVDLIVGTSTGGIIALAIAMSSSTIDKMTSFFTKVAHQTFSETRTGFLFSKIDPSHTAAKALMFLRLYGSVFKREPLEKALKEFFGASSLFAPDRKGLQPQFTPRVAVTAAKDSGQTDCLIASYNRPAIDDWGNFDREDSESKDMKIWEAALATSAAPFYLPPFYKEETKTDYVDGAVYANCPAHVAYEETRKLWPDNGSGLDFLLSLGTGLQRRRGDKTPTAVKFGGFAAIRAMFERQLDSHKSWDQFENGPVGSTIKYRLHRLNPPIDGDHIALYDHHKIPELIEIVQKWTKTPEIAEKIDELAKILIANLFFFEPDKKASSAPSSLLGDHSYDNLSGSIRCRLGHETVPLENLLSKKVESFCLGGH</sequence>
<keyword evidence="6 8" id="KW-0443">Lipid metabolism</keyword>
<gene>
    <name evidence="11" type="ORF">K444DRAFT_704221</name>
</gene>
<feature type="domain" description="RING-type" evidence="9">
    <location>
        <begin position="727"/>
        <end position="773"/>
    </location>
</feature>
<dbReference type="InterPro" id="IPR002641">
    <property type="entry name" value="PNPLA_dom"/>
</dbReference>
<accession>A0A2J6SQ03</accession>
<evidence type="ECO:0000256" key="3">
    <source>
        <dbReference type="ARBA" id="ARBA00022801"/>
    </source>
</evidence>
<keyword evidence="5 8" id="KW-0442">Lipid degradation</keyword>
<dbReference type="GO" id="GO:0008270">
    <property type="term" value="F:zinc ion binding"/>
    <property type="evidence" value="ECO:0007669"/>
    <property type="project" value="UniProtKB-KW"/>
</dbReference>
<evidence type="ECO:0000256" key="7">
    <source>
        <dbReference type="PROSITE-ProRule" id="PRU00175"/>
    </source>
</evidence>
<dbReference type="InParanoid" id="A0A2J6SQ03"/>
<dbReference type="AlphaFoldDB" id="A0A2J6SQ03"/>
<feature type="short sequence motif" description="DGA/G" evidence="8">
    <location>
        <begin position="1001"/>
        <end position="1003"/>
    </location>
</feature>
<evidence type="ECO:0000259" key="10">
    <source>
        <dbReference type="PROSITE" id="PS51635"/>
    </source>
</evidence>
<keyword evidence="12" id="KW-1185">Reference proteome</keyword>
<dbReference type="InterPro" id="IPR001841">
    <property type="entry name" value="Znf_RING"/>
</dbReference>
<evidence type="ECO:0000313" key="11">
    <source>
        <dbReference type="EMBL" id="PMD52813.1"/>
    </source>
</evidence>
<keyword evidence="2 7" id="KW-0863">Zinc-finger</keyword>
<dbReference type="GO" id="GO:0047499">
    <property type="term" value="F:calcium-independent phospholipase A2 activity"/>
    <property type="evidence" value="ECO:0007669"/>
    <property type="project" value="TreeGrafter"/>
</dbReference>
<proteinExistence type="predicted"/>
<evidence type="ECO:0000313" key="12">
    <source>
        <dbReference type="Proteomes" id="UP000235371"/>
    </source>
</evidence>
<dbReference type="Gene3D" id="3.40.1090.10">
    <property type="entry name" value="Cytosolic phospholipase A2 catalytic domain"/>
    <property type="match status" value="1"/>
</dbReference>
<feature type="active site" description="Proton acceptor" evidence="8">
    <location>
        <position position="1001"/>
    </location>
</feature>
<evidence type="ECO:0000259" key="9">
    <source>
        <dbReference type="PROSITE" id="PS50089"/>
    </source>
</evidence>
<evidence type="ECO:0000256" key="4">
    <source>
        <dbReference type="ARBA" id="ARBA00022833"/>
    </source>
</evidence>
<name>A0A2J6SQ03_9HELO</name>
<evidence type="ECO:0000256" key="6">
    <source>
        <dbReference type="ARBA" id="ARBA00023098"/>
    </source>
</evidence>
<evidence type="ECO:0000256" key="5">
    <source>
        <dbReference type="ARBA" id="ARBA00022963"/>
    </source>
</evidence>
<dbReference type="InterPro" id="IPR017907">
    <property type="entry name" value="Znf_RING_CS"/>
</dbReference>
<feature type="short sequence motif" description="GXGXXG" evidence="8">
    <location>
        <begin position="799"/>
        <end position="804"/>
    </location>
</feature>
<dbReference type="GO" id="GO:0016042">
    <property type="term" value="P:lipid catabolic process"/>
    <property type="evidence" value="ECO:0007669"/>
    <property type="project" value="UniProtKB-UniRule"/>
</dbReference>
<evidence type="ECO:0000256" key="8">
    <source>
        <dbReference type="PROSITE-ProRule" id="PRU01161"/>
    </source>
</evidence>
<dbReference type="InterPro" id="IPR016035">
    <property type="entry name" value="Acyl_Trfase/lysoPLipase"/>
</dbReference>
<evidence type="ECO:0000256" key="2">
    <source>
        <dbReference type="ARBA" id="ARBA00022771"/>
    </source>
</evidence>
<dbReference type="Proteomes" id="UP000235371">
    <property type="component" value="Unassembled WGS sequence"/>
</dbReference>
<evidence type="ECO:0000256" key="1">
    <source>
        <dbReference type="ARBA" id="ARBA00022723"/>
    </source>
</evidence>
<dbReference type="RefSeq" id="XP_024729717.1">
    <property type="nucleotide sequence ID" value="XM_024888080.1"/>
</dbReference>
<dbReference type="PROSITE" id="PS51635">
    <property type="entry name" value="PNPLA"/>
    <property type="match status" value="1"/>
</dbReference>
<dbReference type="GO" id="GO:0046486">
    <property type="term" value="P:glycerolipid metabolic process"/>
    <property type="evidence" value="ECO:0007669"/>
    <property type="project" value="UniProtKB-ARBA"/>
</dbReference>